<evidence type="ECO:0000313" key="1">
    <source>
        <dbReference type="EMBL" id="GBN36281.1"/>
    </source>
</evidence>
<dbReference type="Proteomes" id="UP000499080">
    <property type="component" value="Unassembled WGS sequence"/>
</dbReference>
<reference evidence="1 2" key="1">
    <citation type="journal article" date="2019" name="Sci. Rep.">
        <title>Orb-weaving spider Araneus ventricosus genome elucidates the spidroin gene catalogue.</title>
        <authorList>
            <person name="Kono N."/>
            <person name="Nakamura H."/>
            <person name="Ohtoshi R."/>
            <person name="Moran D.A.P."/>
            <person name="Shinohara A."/>
            <person name="Yoshida Y."/>
            <person name="Fujiwara M."/>
            <person name="Mori M."/>
            <person name="Tomita M."/>
            <person name="Arakawa K."/>
        </authorList>
    </citation>
    <scope>NUCLEOTIDE SEQUENCE [LARGE SCALE GENOMIC DNA]</scope>
</reference>
<proteinExistence type="predicted"/>
<protein>
    <submittedName>
        <fullName evidence="1">Uncharacterized protein</fullName>
    </submittedName>
</protein>
<dbReference type="AlphaFoldDB" id="A0A4Y2NAJ5"/>
<accession>A0A4Y2NAJ5</accession>
<name>A0A4Y2NAJ5_ARAVE</name>
<gene>
    <name evidence="1" type="ORF">AVEN_146980_1</name>
</gene>
<dbReference type="EMBL" id="BGPR01008812">
    <property type="protein sequence ID" value="GBN36281.1"/>
    <property type="molecule type" value="Genomic_DNA"/>
</dbReference>
<evidence type="ECO:0000313" key="2">
    <source>
        <dbReference type="Proteomes" id="UP000499080"/>
    </source>
</evidence>
<organism evidence="1 2">
    <name type="scientific">Araneus ventricosus</name>
    <name type="common">Orbweaver spider</name>
    <name type="synonym">Epeira ventricosa</name>
    <dbReference type="NCBI Taxonomy" id="182803"/>
    <lineage>
        <taxon>Eukaryota</taxon>
        <taxon>Metazoa</taxon>
        <taxon>Ecdysozoa</taxon>
        <taxon>Arthropoda</taxon>
        <taxon>Chelicerata</taxon>
        <taxon>Arachnida</taxon>
        <taxon>Araneae</taxon>
        <taxon>Araneomorphae</taxon>
        <taxon>Entelegynae</taxon>
        <taxon>Araneoidea</taxon>
        <taxon>Araneidae</taxon>
        <taxon>Araneus</taxon>
    </lineage>
</organism>
<keyword evidence="2" id="KW-1185">Reference proteome</keyword>
<comment type="caution">
    <text evidence="1">The sequence shown here is derived from an EMBL/GenBank/DDBJ whole genome shotgun (WGS) entry which is preliminary data.</text>
</comment>
<sequence length="105" mass="11481">MAWRLLKLVPESYVPPLPQPFSSHNGYRRGVLGRCSTPPLPTGPAPLVGLLFFCTHPQNLANRGQSFWRRGCDAAAMPTSVSIECSRSGVRSEAQQNFASLSESH</sequence>